<gene>
    <name evidence="2" type="ORF">E2562_017729</name>
    <name evidence="3" type="ORF">E2562_017730</name>
</gene>
<evidence type="ECO:0000313" key="4">
    <source>
        <dbReference type="Proteomes" id="UP000479710"/>
    </source>
</evidence>
<dbReference type="SMART" id="SM00256">
    <property type="entry name" value="FBOX"/>
    <property type="match status" value="1"/>
</dbReference>
<reference evidence="3 4" key="1">
    <citation type="submission" date="2019-11" db="EMBL/GenBank/DDBJ databases">
        <title>Whole genome sequence of Oryza granulata.</title>
        <authorList>
            <person name="Li W."/>
        </authorList>
    </citation>
    <scope>NUCLEOTIDE SEQUENCE [LARGE SCALE GENOMIC DNA]</scope>
    <source>
        <strain evidence="4">cv. Menghai</strain>
        <tissue evidence="3">Leaf</tissue>
    </source>
</reference>
<organism evidence="3 4">
    <name type="scientific">Oryza meyeriana var. granulata</name>
    <dbReference type="NCBI Taxonomy" id="110450"/>
    <lineage>
        <taxon>Eukaryota</taxon>
        <taxon>Viridiplantae</taxon>
        <taxon>Streptophyta</taxon>
        <taxon>Embryophyta</taxon>
        <taxon>Tracheophyta</taxon>
        <taxon>Spermatophyta</taxon>
        <taxon>Magnoliopsida</taxon>
        <taxon>Liliopsida</taxon>
        <taxon>Poales</taxon>
        <taxon>Poaceae</taxon>
        <taxon>BOP clade</taxon>
        <taxon>Oryzoideae</taxon>
        <taxon>Oryzeae</taxon>
        <taxon>Oryzinae</taxon>
        <taxon>Oryza</taxon>
        <taxon>Oryza meyeriana</taxon>
    </lineage>
</organism>
<proteinExistence type="predicted"/>
<dbReference type="EMBL" id="SPHZ02000011">
    <property type="protein sequence ID" value="KAF0892766.1"/>
    <property type="molecule type" value="Genomic_DNA"/>
</dbReference>
<evidence type="ECO:0000313" key="2">
    <source>
        <dbReference type="EMBL" id="KAF0892766.1"/>
    </source>
</evidence>
<evidence type="ECO:0000313" key="3">
    <source>
        <dbReference type="EMBL" id="KAF0892767.1"/>
    </source>
</evidence>
<dbReference type="Pfam" id="PF07734">
    <property type="entry name" value="FBA_1"/>
    <property type="match status" value="1"/>
</dbReference>
<evidence type="ECO:0000259" key="1">
    <source>
        <dbReference type="PROSITE" id="PS50181"/>
    </source>
</evidence>
<dbReference type="InterPro" id="IPR050796">
    <property type="entry name" value="SCF_F-box_component"/>
</dbReference>
<protein>
    <recommendedName>
        <fullName evidence="1">F-box domain-containing protein</fullName>
    </recommendedName>
</protein>
<comment type="caution">
    <text evidence="3">The sequence shown here is derived from an EMBL/GenBank/DDBJ whole genome shotgun (WGS) entry which is preliminary data.</text>
</comment>
<dbReference type="InterPro" id="IPR001810">
    <property type="entry name" value="F-box_dom"/>
</dbReference>
<dbReference type="InterPro" id="IPR017451">
    <property type="entry name" value="F-box-assoc_interact_dom"/>
</dbReference>
<dbReference type="SUPFAM" id="SSF81383">
    <property type="entry name" value="F-box domain"/>
    <property type="match status" value="1"/>
</dbReference>
<dbReference type="PROSITE" id="PS50181">
    <property type="entry name" value="FBOX"/>
    <property type="match status" value="1"/>
</dbReference>
<dbReference type="PANTHER" id="PTHR31672">
    <property type="entry name" value="BNACNNG10540D PROTEIN"/>
    <property type="match status" value="1"/>
</dbReference>
<dbReference type="NCBIfam" id="TIGR01640">
    <property type="entry name" value="F_box_assoc_1"/>
    <property type="match status" value="1"/>
</dbReference>
<dbReference type="AlphaFoldDB" id="A0A6G1BYI6"/>
<dbReference type="CDD" id="cd22157">
    <property type="entry name" value="F-box_AtFBW1-like"/>
    <property type="match status" value="1"/>
</dbReference>
<keyword evidence="4" id="KW-1185">Reference proteome</keyword>
<dbReference type="InterPro" id="IPR036047">
    <property type="entry name" value="F-box-like_dom_sf"/>
</dbReference>
<dbReference type="PANTHER" id="PTHR31672:SF13">
    <property type="entry name" value="F-BOX PROTEIN CPR30-LIKE"/>
    <property type="match status" value="1"/>
</dbReference>
<sequence length="371" mass="42059">MPDHISEQVLLRLPVKSILRFRSVCKSWCAMIAEPRFVSLQLQMSKSRGLSMLILPLQNMNLHERMQRIRFIGYPGYGNVARLVHERVCSSGFALWTHPLQCDGLVVAAARLSSEIFVCNPATKEFVELPAGTPDVWDNFQKVGFGVDPSTGEHKVVRCFMRHYYSNEDFTSYSCGCEVFTLGSRAWRPALDPPYVIVDMMPLSIPGAIYWSAGSPPATPRMLRFDLQDEEFTNFPPPPCMDLEDHYSYLTELGGKLCYCHSPGDTVQLWVADDGATKAAPWSQLCTIKLLRPCREIIPFAAYEGGIFLYVNFSVICRYDTGRQVLEPVVNMHRDMDYFLSEDKLYPFGLGASNWIHFVVQYSESMVTIGN</sequence>
<accession>A0A6G1BYI6</accession>
<name>A0A6G1BYI6_9ORYZ</name>
<feature type="domain" description="F-box" evidence="1">
    <location>
        <begin position="1"/>
        <end position="40"/>
    </location>
</feature>
<dbReference type="InterPro" id="IPR006527">
    <property type="entry name" value="F-box-assoc_dom_typ1"/>
</dbReference>
<dbReference type="Pfam" id="PF00646">
    <property type="entry name" value="F-box"/>
    <property type="match status" value="1"/>
</dbReference>
<dbReference type="EMBL" id="SPHZ02000011">
    <property type="protein sequence ID" value="KAF0892767.1"/>
    <property type="molecule type" value="Genomic_DNA"/>
</dbReference>
<dbReference type="Gene3D" id="1.20.1280.50">
    <property type="match status" value="1"/>
</dbReference>
<dbReference type="Proteomes" id="UP000479710">
    <property type="component" value="Unassembled WGS sequence"/>
</dbReference>
<dbReference type="OrthoDB" id="661635at2759"/>